<name>A0A0K2SW21_LEPSM</name>
<dbReference type="AlphaFoldDB" id="A0A0K2SW21"/>
<sequence length="110" mass="12390">MLNVSTLLCWGHTLKDISRVTGMSRNNIYNVKKKPDHREEGGLRKKTIINMDASGKPSKRAQISIYMPMPSISTSVTRSCSKISKIWMESSWSSFSKMGPAYSAKIDQTF</sequence>
<dbReference type="EMBL" id="HACA01000573">
    <property type="protein sequence ID" value="CDW17934.1"/>
    <property type="molecule type" value="Transcribed_RNA"/>
</dbReference>
<proteinExistence type="predicted"/>
<evidence type="ECO:0000313" key="1">
    <source>
        <dbReference type="EMBL" id="CDW17934.1"/>
    </source>
</evidence>
<reference evidence="1" key="1">
    <citation type="submission" date="2014-05" db="EMBL/GenBank/DDBJ databases">
        <authorList>
            <person name="Chronopoulou M."/>
        </authorList>
    </citation>
    <scope>NUCLEOTIDE SEQUENCE</scope>
    <source>
        <tissue evidence="1">Whole organism</tissue>
    </source>
</reference>
<organism evidence="1">
    <name type="scientific">Lepeophtheirus salmonis</name>
    <name type="common">Salmon louse</name>
    <name type="synonym">Caligus salmonis</name>
    <dbReference type="NCBI Taxonomy" id="72036"/>
    <lineage>
        <taxon>Eukaryota</taxon>
        <taxon>Metazoa</taxon>
        <taxon>Ecdysozoa</taxon>
        <taxon>Arthropoda</taxon>
        <taxon>Crustacea</taxon>
        <taxon>Multicrustacea</taxon>
        <taxon>Hexanauplia</taxon>
        <taxon>Copepoda</taxon>
        <taxon>Siphonostomatoida</taxon>
        <taxon>Caligidae</taxon>
        <taxon>Lepeophtheirus</taxon>
    </lineage>
</organism>
<accession>A0A0K2SW21</accession>
<protein>
    <submittedName>
        <fullName evidence="1">Uncharacterized protein</fullName>
    </submittedName>
</protein>